<evidence type="ECO:0000256" key="1">
    <source>
        <dbReference type="SAM" id="MobiDB-lite"/>
    </source>
</evidence>
<dbReference type="EMBL" id="VUJU01012166">
    <property type="protein sequence ID" value="KAF0708504.1"/>
    <property type="molecule type" value="Genomic_DNA"/>
</dbReference>
<dbReference type="AlphaFoldDB" id="A0A6G0VTD1"/>
<keyword evidence="2" id="KW-1133">Transmembrane helix</keyword>
<protein>
    <submittedName>
        <fullName evidence="3">DNA replication licensing factor MCM4-like</fullName>
    </submittedName>
</protein>
<feature type="non-terminal residue" evidence="3">
    <location>
        <position position="257"/>
    </location>
</feature>
<gene>
    <name evidence="3" type="ORF">FWK35_00024946</name>
</gene>
<feature type="transmembrane region" description="Helical" evidence="2">
    <location>
        <begin position="83"/>
        <end position="102"/>
    </location>
</feature>
<accession>A0A6G0VTD1</accession>
<proteinExistence type="predicted"/>
<comment type="caution">
    <text evidence="3">The sequence shown here is derived from an EMBL/GenBank/DDBJ whole genome shotgun (WGS) entry which is preliminary data.</text>
</comment>
<keyword evidence="2" id="KW-0472">Membrane</keyword>
<organism evidence="3 4">
    <name type="scientific">Aphis craccivora</name>
    <name type="common">Cowpea aphid</name>
    <dbReference type="NCBI Taxonomy" id="307492"/>
    <lineage>
        <taxon>Eukaryota</taxon>
        <taxon>Metazoa</taxon>
        <taxon>Ecdysozoa</taxon>
        <taxon>Arthropoda</taxon>
        <taxon>Hexapoda</taxon>
        <taxon>Insecta</taxon>
        <taxon>Pterygota</taxon>
        <taxon>Neoptera</taxon>
        <taxon>Paraneoptera</taxon>
        <taxon>Hemiptera</taxon>
        <taxon>Sternorrhyncha</taxon>
        <taxon>Aphidomorpha</taxon>
        <taxon>Aphidoidea</taxon>
        <taxon>Aphididae</taxon>
        <taxon>Aphidini</taxon>
        <taxon>Aphis</taxon>
        <taxon>Aphis</taxon>
    </lineage>
</organism>
<evidence type="ECO:0000256" key="2">
    <source>
        <dbReference type="SAM" id="Phobius"/>
    </source>
</evidence>
<name>A0A6G0VTD1_APHCR</name>
<evidence type="ECO:0000313" key="3">
    <source>
        <dbReference type="EMBL" id="KAF0708504.1"/>
    </source>
</evidence>
<dbReference type="OrthoDB" id="6774950at2759"/>
<evidence type="ECO:0000313" key="4">
    <source>
        <dbReference type="Proteomes" id="UP000478052"/>
    </source>
</evidence>
<keyword evidence="4" id="KW-1185">Reference proteome</keyword>
<keyword evidence="2" id="KW-0812">Transmembrane</keyword>
<feature type="region of interest" description="Disordered" evidence="1">
    <location>
        <begin position="225"/>
        <end position="244"/>
    </location>
</feature>
<reference evidence="3 4" key="1">
    <citation type="submission" date="2019-08" db="EMBL/GenBank/DDBJ databases">
        <title>Whole genome of Aphis craccivora.</title>
        <authorList>
            <person name="Voronova N.V."/>
            <person name="Shulinski R.S."/>
            <person name="Bandarenka Y.V."/>
            <person name="Zhorov D.G."/>
            <person name="Warner D."/>
        </authorList>
    </citation>
    <scope>NUCLEOTIDE SEQUENCE [LARGE SCALE GENOMIC DNA]</scope>
    <source>
        <strain evidence="3">180601</strain>
        <tissue evidence="3">Whole Body</tissue>
    </source>
</reference>
<sequence>MILLTFFESICSSNFYEIYRKRENLQHNDNDLSSNDFKYFISRRYLKILPFLIKNLNSVIHTAPYVQQSGIHWPAFLVPTYQITVENTFLLYAVIFIIIFILKPNLCKIFLSELPFHSLTFFSFNSISFKKRIIISNVSPSIPNEDIISHLKDLNIQTLSQITHINAGFNIAELAHIFSFRRQVYINPDDFLKFPGSLLINHENTHHRIFLSDDTLFCYLCKPKGHTSKQCKNPPSEAPNTKLYEVPVYNKSKSDSN</sequence>
<dbReference type="Proteomes" id="UP000478052">
    <property type="component" value="Unassembled WGS sequence"/>
</dbReference>